<gene>
    <name evidence="8" type="primary">crtE</name>
    <name evidence="8" type="ORF">GOARA_089_00450</name>
</gene>
<dbReference type="GO" id="GO:0046872">
    <property type="term" value="F:metal ion binding"/>
    <property type="evidence" value="ECO:0007669"/>
    <property type="project" value="UniProtKB-KW"/>
</dbReference>
<evidence type="ECO:0000256" key="7">
    <source>
        <dbReference type="RuleBase" id="RU004466"/>
    </source>
</evidence>
<organism evidence="8 9">
    <name type="scientific">Gordonia araii NBRC 100433</name>
    <dbReference type="NCBI Taxonomy" id="1073574"/>
    <lineage>
        <taxon>Bacteria</taxon>
        <taxon>Bacillati</taxon>
        <taxon>Actinomycetota</taxon>
        <taxon>Actinomycetes</taxon>
        <taxon>Mycobacteriales</taxon>
        <taxon>Gordoniaceae</taxon>
        <taxon>Gordonia</taxon>
    </lineage>
</organism>
<evidence type="ECO:0000256" key="6">
    <source>
        <dbReference type="ARBA" id="ARBA00022842"/>
    </source>
</evidence>
<dbReference type="SFLD" id="SFLDS00005">
    <property type="entry name" value="Isoprenoid_Synthase_Type_I"/>
    <property type="match status" value="1"/>
</dbReference>
<dbReference type="AlphaFoldDB" id="G7H7N7"/>
<dbReference type="PANTHER" id="PTHR12001">
    <property type="entry name" value="GERANYLGERANYL PYROPHOSPHATE SYNTHASE"/>
    <property type="match status" value="1"/>
</dbReference>
<dbReference type="InterPro" id="IPR000092">
    <property type="entry name" value="Polyprenyl_synt"/>
</dbReference>
<keyword evidence="5" id="KW-0479">Metal-binding</keyword>
<accession>G7H7N7</accession>
<name>G7H7N7_9ACTN</name>
<evidence type="ECO:0000256" key="1">
    <source>
        <dbReference type="ARBA" id="ARBA00001946"/>
    </source>
</evidence>
<dbReference type="Gene3D" id="1.10.600.10">
    <property type="entry name" value="Farnesyl Diphosphate Synthase"/>
    <property type="match status" value="1"/>
</dbReference>
<evidence type="ECO:0000256" key="4">
    <source>
        <dbReference type="ARBA" id="ARBA00022679"/>
    </source>
</evidence>
<dbReference type="CDD" id="cd00685">
    <property type="entry name" value="Trans_IPPS_HT"/>
    <property type="match status" value="1"/>
</dbReference>
<dbReference type="STRING" id="1073574.GOARA_089_00450"/>
<reference evidence="8 9" key="1">
    <citation type="submission" date="2011-11" db="EMBL/GenBank/DDBJ databases">
        <title>Whole genome shotgun sequence of Gordonia araii NBRC 100433.</title>
        <authorList>
            <person name="Yoshida Y."/>
            <person name="Hosoyama A."/>
            <person name="Tsuchikane K."/>
            <person name="Katsumata H."/>
            <person name="Yamazaki S."/>
            <person name="Fujita N."/>
        </authorList>
    </citation>
    <scope>NUCLEOTIDE SEQUENCE [LARGE SCALE GENOMIC DNA]</scope>
    <source>
        <strain evidence="8 9">NBRC 100433</strain>
    </source>
</reference>
<comment type="caution">
    <text evidence="8">The sequence shown here is derived from an EMBL/GenBank/DDBJ whole genome shotgun (WGS) entry which is preliminary data.</text>
</comment>
<dbReference type="GO" id="GO:0008299">
    <property type="term" value="P:isoprenoid biosynthetic process"/>
    <property type="evidence" value="ECO:0007669"/>
    <property type="project" value="InterPro"/>
</dbReference>
<evidence type="ECO:0000313" key="8">
    <source>
        <dbReference type="EMBL" id="GAB11862.1"/>
    </source>
</evidence>
<dbReference type="PROSITE" id="PS00444">
    <property type="entry name" value="POLYPRENYL_SYNTHASE_2"/>
    <property type="match status" value="1"/>
</dbReference>
<protein>
    <submittedName>
        <fullName evidence="8">Geranylgeranyl pyrophosphate synthase</fullName>
    </submittedName>
</protein>
<dbReference type="Pfam" id="PF00348">
    <property type="entry name" value="polyprenyl_synt"/>
    <property type="match status" value="1"/>
</dbReference>
<dbReference type="PROSITE" id="PS00723">
    <property type="entry name" value="POLYPRENYL_SYNTHASE_1"/>
    <property type="match status" value="1"/>
</dbReference>
<dbReference type="SUPFAM" id="SSF48576">
    <property type="entry name" value="Terpenoid synthases"/>
    <property type="match status" value="1"/>
</dbReference>
<evidence type="ECO:0000256" key="2">
    <source>
        <dbReference type="ARBA" id="ARBA00005128"/>
    </source>
</evidence>
<dbReference type="EMBL" id="BAEE01000089">
    <property type="protein sequence ID" value="GAB11862.1"/>
    <property type="molecule type" value="Genomic_DNA"/>
</dbReference>
<dbReference type="SFLD" id="SFLDG01017">
    <property type="entry name" value="Polyprenyl_Transferase_Like"/>
    <property type="match status" value="1"/>
</dbReference>
<dbReference type="RefSeq" id="WP_007323936.1">
    <property type="nucleotide sequence ID" value="NZ_BAEE01000089.1"/>
</dbReference>
<keyword evidence="9" id="KW-1185">Reference proteome</keyword>
<dbReference type="Proteomes" id="UP000035088">
    <property type="component" value="Unassembled WGS sequence"/>
</dbReference>
<comment type="cofactor">
    <cofactor evidence="1">
        <name>Mg(2+)</name>
        <dbReference type="ChEBI" id="CHEBI:18420"/>
    </cofactor>
</comment>
<sequence>MSGSPAALATAVEARLAELFETARSDAEPIGPAVVEATDALAAFVLGGGKRVRPLFAHAGREVAHATSGAGDHPADDTDEAMIDLGAALELVQACALVHDDIIDASATRRGNPTVHRVFADRHREGRWLGDAGRFGESMAILIGDLALAWADDLAAPLPARVAPVWSTMRTEVLSGQLLDIANEASRDESLAAAERVIAYKTAGYTVARPLQLGAVLGGAGDDLVGELRAIGLNLGLAFQLRDDLLGVYGDPAVTGKPSGDDLITGKRTVLVAEGFARVTDEQAAALRASLGTDLDDASLARARAILTESGAQAAVENRIDSALSHALAGIESLPTSPQARESLADLAHRITHRAA</sequence>
<evidence type="ECO:0000313" key="9">
    <source>
        <dbReference type="Proteomes" id="UP000035088"/>
    </source>
</evidence>
<keyword evidence="4 7" id="KW-0808">Transferase</keyword>
<dbReference type="InterPro" id="IPR033749">
    <property type="entry name" value="Polyprenyl_synt_CS"/>
</dbReference>
<dbReference type="InterPro" id="IPR008949">
    <property type="entry name" value="Isoprenoid_synthase_dom_sf"/>
</dbReference>
<dbReference type="PANTHER" id="PTHR12001:SF85">
    <property type="entry name" value="SHORT CHAIN ISOPRENYL DIPHOSPHATE SYNTHASE"/>
    <property type="match status" value="1"/>
</dbReference>
<dbReference type="OrthoDB" id="4497239at2"/>
<comment type="pathway">
    <text evidence="2">Isoprenoid biosynthesis.</text>
</comment>
<proteinExistence type="inferred from homology"/>
<keyword evidence="6" id="KW-0460">Magnesium</keyword>
<dbReference type="GO" id="GO:0004659">
    <property type="term" value="F:prenyltransferase activity"/>
    <property type="evidence" value="ECO:0007669"/>
    <property type="project" value="InterPro"/>
</dbReference>
<evidence type="ECO:0000256" key="3">
    <source>
        <dbReference type="ARBA" id="ARBA00006706"/>
    </source>
</evidence>
<comment type="similarity">
    <text evidence="3 7">Belongs to the FPP/GGPP synthase family.</text>
</comment>
<evidence type="ECO:0000256" key="5">
    <source>
        <dbReference type="ARBA" id="ARBA00022723"/>
    </source>
</evidence>